<dbReference type="AlphaFoldDB" id="A0A6C0K9J4"/>
<sequence>MQSQCEGRKTTPKSAPLFFETGPRLHRSKPLSYLGIVQCTNKADDLCAACLDRQKATAYQLEKRAGKYIPNQETMFHGRMYEPIPKWSRLEGGEWFQAQLAAGYTVSNAYKEMETSPIEMSDTVTPVIKKFIRRKKVSEESTETSKPEPIATTKKREPKKVGKVAAPPSELQVTILDTTSGFIGREEAKRTEAKPKRTKKNVATSPEITEIVPIPMDEVNAAAKPKRPVKKVFKPKTAVIGIIEAAVDDFPVMKIQVKKEEIAGRSVYVAETKDKVYDLSYAYLGRWNRKEGHIDTTFPDSDAEP</sequence>
<evidence type="ECO:0000313" key="2">
    <source>
        <dbReference type="EMBL" id="QHU12928.1"/>
    </source>
</evidence>
<dbReference type="EMBL" id="MN740811">
    <property type="protein sequence ID" value="QHU12928.1"/>
    <property type="molecule type" value="Genomic_DNA"/>
</dbReference>
<feature type="region of interest" description="Disordered" evidence="1">
    <location>
        <begin position="135"/>
        <end position="166"/>
    </location>
</feature>
<protein>
    <submittedName>
        <fullName evidence="2">Uncharacterized protein</fullName>
    </submittedName>
</protein>
<accession>A0A6C0K9J4</accession>
<reference evidence="2" key="1">
    <citation type="journal article" date="2020" name="Nature">
        <title>Giant virus diversity and host interactions through global metagenomics.</title>
        <authorList>
            <person name="Schulz F."/>
            <person name="Roux S."/>
            <person name="Paez-Espino D."/>
            <person name="Jungbluth S."/>
            <person name="Walsh D.A."/>
            <person name="Denef V.J."/>
            <person name="McMahon K.D."/>
            <person name="Konstantinidis K.T."/>
            <person name="Eloe-Fadrosh E.A."/>
            <person name="Kyrpides N.C."/>
            <person name="Woyke T."/>
        </authorList>
    </citation>
    <scope>NUCLEOTIDE SEQUENCE</scope>
    <source>
        <strain evidence="2">GVMAG-S-1101172-89</strain>
    </source>
</reference>
<evidence type="ECO:0000256" key="1">
    <source>
        <dbReference type="SAM" id="MobiDB-lite"/>
    </source>
</evidence>
<organism evidence="2">
    <name type="scientific">viral metagenome</name>
    <dbReference type="NCBI Taxonomy" id="1070528"/>
    <lineage>
        <taxon>unclassified sequences</taxon>
        <taxon>metagenomes</taxon>
        <taxon>organismal metagenomes</taxon>
    </lineage>
</organism>
<feature type="compositionally biased region" description="Basic and acidic residues" evidence="1">
    <location>
        <begin position="137"/>
        <end position="146"/>
    </location>
</feature>
<proteinExistence type="predicted"/>
<name>A0A6C0K9J4_9ZZZZ</name>